<dbReference type="InterPro" id="IPR042283">
    <property type="entry name" value="GpdQ_catalytic"/>
</dbReference>
<dbReference type="PANTHER" id="PTHR42988:SF2">
    <property type="entry name" value="CYCLIC NUCLEOTIDE PHOSPHODIESTERASE CBUA0032-RELATED"/>
    <property type="match status" value="1"/>
</dbReference>
<evidence type="ECO:0000256" key="4">
    <source>
        <dbReference type="ARBA" id="ARBA00025742"/>
    </source>
</evidence>
<evidence type="ECO:0000259" key="5">
    <source>
        <dbReference type="Pfam" id="PF00149"/>
    </source>
</evidence>
<keyword evidence="1" id="KW-0479">Metal-binding</keyword>
<dbReference type="Gene3D" id="3.60.21.40">
    <property type="entry name" value="GpdQ, catalytic alpha/beta sandwich domain"/>
    <property type="match status" value="1"/>
</dbReference>
<dbReference type="Proteomes" id="UP000584642">
    <property type="component" value="Unassembled WGS sequence"/>
</dbReference>
<dbReference type="RefSeq" id="WP_180279926.1">
    <property type="nucleotide sequence ID" value="NZ_JABFDB010000001.1"/>
</dbReference>
<dbReference type="Pfam" id="PF00149">
    <property type="entry name" value="Metallophos"/>
    <property type="match status" value="1"/>
</dbReference>
<dbReference type="CDD" id="cd07402">
    <property type="entry name" value="MPP_GpdQ"/>
    <property type="match status" value="1"/>
</dbReference>
<keyword evidence="3" id="KW-0408">Iron</keyword>
<organism evidence="6 7">
    <name type="scientific">Azospirillum oleiclasticum</name>
    <dbReference type="NCBI Taxonomy" id="2735135"/>
    <lineage>
        <taxon>Bacteria</taxon>
        <taxon>Pseudomonadati</taxon>
        <taxon>Pseudomonadota</taxon>
        <taxon>Alphaproteobacteria</taxon>
        <taxon>Rhodospirillales</taxon>
        <taxon>Azospirillaceae</taxon>
        <taxon>Azospirillum</taxon>
    </lineage>
</organism>
<dbReference type="InterPro" id="IPR042281">
    <property type="entry name" value="GpdQ_beta-strand"/>
</dbReference>
<evidence type="ECO:0000313" key="7">
    <source>
        <dbReference type="Proteomes" id="UP000584642"/>
    </source>
</evidence>
<dbReference type="InterPro" id="IPR004843">
    <property type="entry name" value="Calcineurin-like_PHP"/>
</dbReference>
<comment type="caution">
    <text evidence="6">The sequence shown here is derived from an EMBL/GenBank/DDBJ whole genome shotgun (WGS) entry which is preliminary data.</text>
</comment>
<evidence type="ECO:0000256" key="1">
    <source>
        <dbReference type="ARBA" id="ARBA00022723"/>
    </source>
</evidence>
<gene>
    <name evidence="6" type="ORF">HND93_00415</name>
</gene>
<comment type="similarity">
    <text evidence="4">Belongs to the cyclic nucleotide phosphodiesterase class-III family.</text>
</comment>
<feature type="domain" description="Calcineurin-like phosphoesterase" evidence="5">
    <location>
        <begin position="1"/>
        <end position="199"/>
    </location>
</feature>
<dbReference type="Gene3D" id="3.30.750.180">
    <property type="entry name" value="GpdQ, beta-strand dimerisation domain"/>
    <property type="match status" value="1"/>
</dbReference>
<dbReference type="PANTHER" id="PTHR42988">
    <property type="entry name" value="PHOSPHOHYDROLASE"/>
    <property type="match status" value="1"/>
</dbReference>
<sequence length="268" mass="29020">MLIAQITDLHITAPGGRACGGIDTAEPVAAVIAQLNALEPRPDLVLVTGDLVDAGRMEEYEVVAELLDRIEMPVRILPGNHDNRDNLRAAFAPRGWVPADGGPFIQQVVEDLPLRIIMLDSVIPGHTDGELDDARLEWLRRRLAEAPDHPTMVAMHHPPFVSGMPGLDRYRCANGDRLAAIIEAYPNVLALVCGHLHRPVSIRWAGTLAFVAPSAARQIALRMGTDMPFAWTAEPPALALHLYRGAEGLVSLTRGVGEEFAPATARNS</sequence>
<evidence type="ECO:0000256" key="3">
    <source>
        <dbReference type="ARBA" id="ARBA00023004"/>
    </source>
</evidence>
<evidence type="ECO:0000313" key="6">
    <source>
        <dbReference type="EMBL" id="NYZ18157.1"/>
    </source>
</evidence>
<accession>A0ABX2T4E3</accession>
<proteinExistence type="inferred from homology"/>
<protein>
    <submittedName>
        <fullName evidence="6">Phosphodiesterase</fullName>
    </submittedName>
</protein>
<dbReference type="InterPro" id="IPR050884">
    <property type="entry name" value="CNP_phosphodiesterase-III"/>
</dbReference>
<name>A0ABX2T4E3_9PROT</name>
<evidence type="ECO:0000256" key="2">
    <source>
        <dbReference type="ARBA" id="ARBA00022801"/>
    </source>
</evidence>
<dbReference type="EMBL" id="JABFDB010000001">
    <property type="protein sequence ID" value="NYZ18157.1"/>
    <property type="molecule type" value="Genomic_DNA"/>
</dbReference>
<keyword evidence="7" id="KW-1185">Reference proteome</keyword>
<dbReference type="SUPFAM" id="SSF56300">
    <property type="entry name" value="Metallo-dependent phosphatases"/>
    <property type="match status" value="1"/>
</dbReference>
<dbReference type="InterPro" id="IPR029052">
    <property type="entry name" value="Metallo-depent_PP-like"/>
</dbReference>
<reference evidence="6 7" key="1">
    <citation type="submission" date="2020-05" db="EMBL/GenBank/DDBJ databases">
        <title>Azospirillum oleiclasticum sp. nov, a nitrogen-fixing and heavy crude oil-emulsifying bacterium isolated from the crude oil of Yumen Oilfield.</title>
        <authorList>
            <person name="Wu D."/>
            <person name="Cai M."/>
            <person name="Zhang X."/>
        </authorList>
    </citation>
    <scope>NUCLEOTIDE SEQUENCE [LARGE SCALE GENOMIC DNA]</scope>
    <source>
        <strain evidence="6 7">ROY-1-1-2</strain>
    </source>
</reference>
<keyword evidence="2" id="KW-0378">Hydrolase</keyword>
<dbReference type="InterPro" id="IPR026575">
    <property type="entry name" value="GpdQ/CpdA-like"/>
</dbReference>